<name>A0A6B1DX43_9CHLR</name>
<protein>
    <submittedName>
        <fullName evidence="1">Uncharacterized protein</fullName>
    </submittedName>
</protein>
<evidence type="ECO:0000313" key="1">
    <source>
        <dbReference type="EMBL" id="MYD91283.1"/>
    </source>
</evidence>
<dbReference type="EMBL" id="VXPY01000094">
    <property type="protein sequence ID" value="MYD91283.1"/>
    <property type="molecule type" value="Genomic_DNA"/>
</dbReference>
<gene>
    <name evidence="1" type="ORF">F4Y08_13255</name>
</gene>
<reference evidence="1" key="1">
    <citation type="submission" date="2019-09" db="EMBL/GenBank/DDBJ databases">
        <title>Characterisation of the sponge microbiome using genome-centric metagenomics.</title>
        <authorList>
            <person name="Engelberts J.P."/>
            <person name="Robbins S.J."/>
            <person name="De Goeij J.M."/>
            <person name="Aranda M."/>
            <person name="Bell S.C."/>
            <person name="Webster N.S."/>
        </authorList>
    </citation>
    <scope>NUCLEOTIDE SEQUENCE</scope>
    <source>
        <strain evidence="1">SB0662_bin_9</strain>
    </source>
</reference>
<accession>A0A6B1DX43</accession>
<proteinExistence type="predicted"/>
<sequence>MTRKAALTDRLADDHGIAVTTTDGVVLDAARRDDSGRIIVGSQRGDNPEAVSITDIRIARHRTVPAPSCECGA</sequence>
<dbReference type="AlphaFoldDB" id="A0A6B1DX43"/>
<comment type="caution">
    <text evidence="1">The sequence shown here is derived from an EMBL/GenBank/DDBJ whole genome shotgun (WGS) entry which is preliminary data.</text>
</comment>
<organism evidence="1">
    <name type="scientific">Caldilineaceae bacterium SB0662_bin_9</name>
    <dbReference type="NCBI Taxonomy" id="2605258"/>
    <lineage>
        <taxon>Bacteria</taxon>
        <taxon>Bacillati</taxon>
        <taxon>Chloroflexota</taxon>
        <taxon>Caldilineae</taxon>
        <taxon>Caldilineales</taxon>
        <taxon>Caldilineaceae</taxon>
    </lineage>
</organism>